<name>A0A0F9R1Y9_9ZZZZ</name>
<accession>A0A0F9R1Y9</accession>
<dbReference type="EMBL" id="LAZR01003349">
    <property type="protein sequence ID" value="KKN19286.1"/>
    <property type="molecule type" value="Genomic_DNA"/>
</dbReference>
<proteinExistence type="predicted"/>
<dbReference type="AlphaFoldDB" id="A0A0F9R1Y9"/>
<sequence length="58" mass="6457">MNLKLTLTTSEGTVLEAWDLDELSYGGEIICNEEVTEQAKIAADYITGSGWFVKPEFE</sequence>
<reference evidence="1" key="1">
    <citation type="journal article" date="2015" name="Nature">
        <title>Complex archaea that bridge the gap between prokaryotes and eukaryotes.</title>
        <authorList>
            <person name="Spang A."/>
            <person name="Saw J.H."/>
            <person name="Jorgensen S.L."/>
            <person name="Zaremba-Niedzwiedzka K."/>
            <person name="Martijn J."/>
            <person name="Lind A.E."/>
            <person name="van Eijk R."/>
            <person name="Schleper C."/>
            <person name="Guy L."/>
            <person name="Ettema T.J."/>
        </authorList>
    </citation>
    <scope>NUCLEOTIDE SEQUENCE</scope>
</reference>
<evidence type="ECO:0000313" key="1">
    <source>
        <dbReference type="EMBL" id="KKN19286.1"/>
    </source>
</evidence>
<comment type="caution">
    <text evidence="1">The sequence shown here is derived from an EMBL/GenBank/DDBJ whole genome shotgun (WGS) entry which is preliminary data.</text>
</comment>
<protein>
    <submittedName>
        <fullName evidence="1">Uncharacterized protein</fullName>
    </submittedName>
</protein>
<gene>
    <name evidence="1" type="ORF">LCGC14_0947150</name>
</gene>
<organism evidence="1">
    <name type="scientific">marine sediment metagenome</name>
    <dbReference type="NCBI Taxonomy" id="412755"/>
    <lineage>
        <taxon>unclassified sequences</taxon>
        <taxon>metagenomes</taxon>
        <taxon>ecological metagenomes</taxon>
    </lineage>
</organism>